<feature type="compositionally biased region" description="Basic and acidic residues" evidence="2">
    <location>
        <begin position="177"/>
        <end position="186"/>
    </location>
</feature>
<name>A0A9X3W596_LACAM</name>
<organism evidence="3 4">
    <name type="scientific">Lactobacillus amylovorus</name>
    <dbReference type="NCBI Taxonomy" id="1604"/>
    <lineage>
        <taxon>Bacteria</taxon>
        <taxon>Bacillati</taxon>
        <taxon>Bacillota</taxon>
        <taxon>Bacilli</taxon>
        <taxon>Lactobacillales</taxon>
        <taxon>Lactobacillaceae</taxon>
        <taxon>Lactobacillus</taxon>
    </lineage>
</organism>
<feature type="region of interest" description="Disordered" evidence="2">
    <location>
        <begin position="148"/>
        <end position="186"/>
    </location>
</feature>
<reference evidence="3" key="2">
    <citation type="submission" date="2022-10" db="EMBL/GenBank/DDBJ databases">
        <authorList>
            <person name="Kostovova I."/>
            <person name="Moravkova M."/>
            <person name="Pechar R."/>
        </authorList>
    </citation>
    <scope>NUCLEOTIDE SEQUENCE</scope>
    <source>
        <strain evidence="3">M490A</strain>
    </source>
</reference>
<dbReference type="Pfam" id="PF06810">
    <property type="entry name" value="Phage_scaffold"/>
    <property type="match status" value="1"/>
</dbReference>
<evidence type="ECO:0000313" key="4">
    <source>
        <dbReference type="Proteomes" id="UP001141981"/>
    </source>
</evidence>
<protein>
    <submittedName>
        <fullName evidence="3">Phage scaffolding protein</fullName>
    </submittedName>
</protein>
<dbReference type="Proteomes" id="UP001141981">
    <property type="component" value="Unassembled WGS sequence"/>
</dbReference>
<accession>A0A9X3W596</accession>
<dbReference type="EMBL" id="JAOTGY010000007">
    <property type="protein sequence ID" value="MDB6258005.1"/>
    <property type="molecule type" value="Genomic_DNA"/>
</dbReference>
<keyword evidence="1" id="KW-0175">Coiled coil</keyword>
<evidence type="ECO:0000313" key="3">
    <source>
        <dbReference type="EMBL" id="MDB6258005.1"/>
    </source>
</evidence>
<proteinExistence type="predicted"/>
<dbReference type="RefSeq" id="WP_271880748.1">
    <property type="nucleotide sequence ID" value="NZ_JAOTGY010000007.1"/>
</dbReference>
<feature type="coiled-coil region" evidence="1">
    <location>
        <begin position="20"/>
        <end position="95"/>
    </location>
</feature>
<comment type="caution">
    <text evidence="3">The sequence shown here is derived from an EMBL/GenBank/DDBJ whole genome shotgun (WGS) entry which is preliminary data.</text>
</comment>
<gene>
    <name evidence="3" type="ORF">ODU72_04840</name>
</gene>
<dbReference type="AlphaFoldDB" id="A0A9X3W596"/>
<evidence type="ECO:0000256" key="2">
    <source>
        <dbReference type="SAM" id="MobiDB-lite"/>
    </source>
</evidence>
<sequence length="206" mass="23344">MERDFLKDQGLDDKQIDAVMAQYGKDVQQYKDQAADLDQLKTENQGYKDQIAKYKDQAKDYEKLAGDNADLKKQLEDNKAENEAAQKKLQDQIVQTNKTSKLNEALTRAGSYNNKAMMALIDMDSITFDDKGNIHGVNEAVKNAQEQFPQGFKPSEDEKPKKTNIHAGTSENPNPETPKDPKKMSLDEMQALYIKDPATYQAMFNK</sequence>
<reference evidence="3" key="1">
    <citation type="journal article" date="2022" name="Microorganisms">
        <title>Antibiotic Susceptibility, Resistance Gene Determinants and Corresponding Genomic Regions in Lactobacillus amylovorus Isolates Derived from Wild Boars and Domestic Pigs.</title>
        <authorList>
            <person name="Moravkova M."/>
            <person name="Kostovova I."/>
            <person name="Kavanova K."/>
            <person name="Pechar R."/>
            <person name="Stanek S."/>
            <person name="Brychta A."/>
            <person name="Zeman M."/>
            <person name="Kubasova T."/>
        </authorList>
    </citation>
    <scope>NUCLEOTIDE SEQUENCE</scope>
    <source>
        <strain evidence="3">M490A</strain>
    </source>
</reference>
<evidence type="ECO:0000256" key="1">
    <source>
        <dbReference type="SAM" id="Coils"/>
    </source>
</evidence>
<dbReference type="InterPro" id="IPR009636">
    <property type="entry name" value="SCAF"/>
</dbReference>